<name>A0A1A2ZA96_9MYCO</name>
<dbReference type="InterPro" id="IPR008258">
    <property type="entry name" value="Transglycosylase_SLT_dom_1"/>
</dbReference>
<dbReference type="Pfam" id="PF01464">
    <property type="entry name" value="SLT"/>
    <property type="match status" value="1"/>
</dbReference>
<dbReference type="RefSeq" id="WP_065014592.1">
    <property type="nucleotide sequence ID" value="NZ_LZKJ01000108.1"/>
</dbReference>
<gene>
    <name evidence="2" type="ORF">A5707_21580</name>
</gene>
<dbReference type="InterPro" id="IPR023346">
    <property type="entry name" value="Lysozyme-like_dom_sf"/>
</dbReference>
<evidence type="ECO:0000313" key="2">
    <source>
        <dbReference type="EMBL" id="OBI46417.1"/>
    </source>
</evidence>
<comment type="caution">
    <text evidence="2">The sequence shown here is derived from an EMBL/GenBank/DDBJ whole genome shotgun (WGS) entry which is preliminary data.</text>
</comment>
<evidence type="ECO:0000313" key="3">
    <source>
        <dbReference type="Proteomes" id="UP000093592"/>
    </source>
</evidence>
<evidence type="ECO:0000259" key="1">
    <source>
        <dbReference type="Pfam" id="PF01464"/>
    </source>
</evidence>
<dbReference type="Proteomes" id="UP000093592">
    <property type="component" value="Unassembled WGS sequence"/>
</dbReference>
<dbReference type="Gene3D" id="1.10.530.10">
    <property type="match status" value="1"/>
</dbReference>
<sequence length="303" mass="33122">MTVVPLTGQALELLARGHALYAGQRVEASVPAPLLSDVGARSAPQFTMPAIRRMAAGLRRAAAADAVLTTVLADAATQHAQARHHTRTVLDAAHADSMPAVDTPVGRREFLRRTAARLRLQRQHIQRSRRHARILTRQLRRLRYPRRLPSEQRSRAAAIPLAAVRFERAYQPGRVRARIGAALDRLGIVDPGARRNWLRGYETLIARESGGRPSAVASEPATQPGPVQADGHRLGYARGLTQTIPATFARYHQPGTSTNIYDPIANICASINYVMRRYGVGPDGANLAALVQQADPHRPPKGY</sequence>
<organism evidence="2 3">
    <name type="scientific">Mycobacterium kyorinense</name>
    <dbReference type="NCBI Taxonomy" id="487514"/>
    <lineage>
        <taxon>Bacteria</taxon>
        <taxon>Bacillati</taxon>
        <taxon>Actinomycetota</taxon>
        <taxon>Actinomycetes</taxon>
        <taxon>Mycobacteriales</taxon>
        <taxon>Mycobacteriaceae</taxon>
        <taxon>Mycobacterium</taxon>
    </lineage>
</organism>
<dbReference type="OrthoDB" id="4629613at2"/>
<dbReference type="EMBL" id="LZKJ01000108">
    <property type="protein sequence ID" value="OBI46417.1"/>
    <property type="molecule type" value="Genomic_DNA"/>
</dbReference>
<feature type="domain" description="Transglycosylase SLT" evidence="1">
    <location>
        <begin position="203"/>
        <end position="281"/>
    </location>
</feature>
<dbReference type="SUPFAM" id="SSF53955">
    <property type="entry name" value="Lysozyme-like"/>
    <property type="match status" value="1"/>
</dbReference>
<reference evidence="3" key="1">
    <citation type="submission" date="2016-06" db="EMBL/GenBank/DDBJ databases">
        <authorList>
            <person name="Sutton G."/>
            <person name="Brinkac L."/>
            <person name="Sanka R."/>
            <person name="Adams M."/>
            <person name="Lau E."/>
            <person name="Sam S."/>
            <person name="Sreng N."/>
            <person name="Him V."/>
            <person name="Kerleguer A."/>
            <person name="Cheng S."/>
        </authorList>
    </citation>
    <scope>NUCLEOTIDE SEQUENCE [LARGE SCALE GENOMIC DNA]</scope>
    <source>
        <strain evidence="3">E861</strain>
    </source>
</reference>
<dbReference type="AlphaFoldDB" id="A0A1A2ZA96"/>
<proteinExistence type="predicted"/>
<accession>A0A1A2ZA96</accession>
<protein>
    <recommendedName>
        <fullName evidence="1">Transglycosylase SLT domain-containing protein</fullName>
    </recommendedName>
</protein>